<evidence type="ECO:0000256" key="10">
    <source>
        <dbReference type="ARBA" id="ARBA00022829"/>
    </source>
</evidence>
<dbReference type="Pfam" id="PF08651">
    <property type="entry name" value="DASH_Duo1"/>
    <property type="match status" value="1"/>
</dbReference>
<evidence type="ECO:0000256" key="15">
    <source>
        <dbReference type="ARBA" id="ARBA00023306"/>
    </source>
</evidence>
<evidence type="ECO:0000256" key="14">
    <source>
        <dbReference type="ARBA" id="ARBA00023242"/>
    </source>
</evidence>
<evidence type="ECO:0000256" key="7">
    <source>
        <dbReference type="ARBA" id="ARBA00022618"/>
    </source>
</evidence>
<comment type="similarity">
    <text evidence="4">Belongs to the DASH complex DUO1 family.</text>
</comment>
<keyword evidence="8" id="KW-0493">Microtubule</keyword>
<reference evidence="20 21" key="1">
    <citation type="submission" date="2018-06" db="EMBL/GenBank/DDBJ databases">
        <title>Complete Genomes of Monosporascus.</title>
        <authorList>
            <person name="Robinson A.J."/>
            <person name="Natvig D.O."/>
        </authorList>
    </citation>
    <scope>NUCLEOTIDE SEQUENCE [LARGE SCALE GENOMIC DNA]</scope>
    <source>
        <strain evidence="20 21">CBS 609.92</strain>
    </source>
</reference>
<feature type="compositionally biased region" description="Basic and acidic residues" evidence="19">
    <location>
        <begin position="133"/>
        <end position="162"/>
    </location>
</feature>
<feature type="region of interest" description="Disordered" evidence="19">
    <location>
        <begin position="1"/>
        <end position="45"/>
    </location>
</feature>
<evidence type="ECO:0000256" key="4">
    <source>
        <dbReference type="ARBA" id="ARBA00005366"/>
    </source>
</evidence>
<keyword evidence="10" id="KW-0159">Chromosome partition</keyword>
<keyword evidence="14" id="KW-0539">Nucleus</keyword>
<protein>
    <recommendedName>
        <fullName evidence="17">DASH complex subunit DUO1</fullName>
    </recommendedName>
    <alternativeName>
        <fullName evidence="18">Outer kinetochore protein DUO1</fullName>
    </alternativeName>
</protein>
<evidence type="ECO:0000256" key="9">
    <source>
        <dbReference type="ARBA" id="ARBA00022776"/>
    </source>
</evidence>
<evidence type="ECO:0000256" key="6">
    <source>
        <dbReference type="ARBA" id="ARBA00022490"/>
    </source>
</evidence>
<evidence type="ECO:0000256" key="11">
    <source>
        <dbReference type="ARBA" id="ARBA00022838"/>
    </source>
</evidence>
<keyword evidence="6" id="KW-0963">Cytoplasm</keyword>
<feature type="compositionally biased region" description="Acidic residues" evidence="19">
    <location>
        <begin position="1"/>
        <end position="12"/>
    </location>
</feature>
<evidence type="ECO:0000256" key="3">
    <source>
        <dbReference type="ARBA" id="ARBA00004629"/>
    </source>
</evidence>
<evidence type="ECO:0000256" key="17">
    <source>
        <dbReference type="ARBA" id="ARBA00044152"/>
    </source>
</evidence>
<keyword evidence="15" id="KW-0131">Cell cycle</keyword>
<evidence type="ECO:0000256" key="16">
    <source>
        <dbReference type="ARBA" id="ARBA00023328"/>
    </source>
</evidence>
<comment type="subcellular location">
    <subcellularLocation>
        <location evidence="3">Chromosome</location>
        <location evidence="3">Centromere</location>
        <location evidence="3">Kinetochore</location>
    </subcellularLocation>
    <subcellularLocation>
        <location evidence="2">Cytoplasm</location>
        <location evidence="2">Cytoskeleton</location>
        <location evidence="2">Spindle</location>
    </subcellularLocation>
    <subcellularLocation>
        <location evidence="1">Nucleus</location>
    </subcellularLocation>
</comment>
<dbReference type="EMBL" id="QJNS01000730">
    <property type="protein sequence ID" value="RYO74257.1"/>
    <property type="molecule type" value="Genomic_DNA"/>
</dbReference>
<keyword evidence="12" id="KW-0175">Coiled coil</keyword>
<dbReference type="InterPro" id="IPR013960">
    <property type="entry name" value="DASH_Duo1"/>
</dbReference>
<evidence type="ECO:0000256" key="19">
    <source>
        <dbReference type="SAM" id="MobiDB-lite"/>
    </source>
</evidence>
<evidence type="ECO:0000313" key="21">
    <source>
        <dbReference type="Proteomes" id="UP000294003"/>
    </source>
</evidence>
<keyword evidence="13" id="KW-0206">Cytoskeleton</keyword>
<gene>
    <name evidence="20" type="ORF">DL762_010515</name>
</gene>
<keyword evidence="16" id="KW-0137">Centromere</keyword>
<feature type="region of interest" description="Disordered" evidence="19">
    <location>
        <begin position="128"/>
        <end position="190"/>
    </location>
</feature>
<evidence type="ECO:0000256" key="12">
    <source>
        <dbReference type="ARBA" id="ARBA00023054"/>
    </source>
</evidence>
<feature type="compositionally biased region" description="Basic and acidic residues" evidence="19">
    <location>
        <begin position="181"/>
        <end position="190"/>
    </location>
</feature>
<evidence type="ECO:0000256" key="2">
    <source>
        <dbReference type="ARBA" id="ARBA00004186"/>
    </source>
</evidence>
<keyword evidence="11" id="KW-0995">Kinetochore</keyword>
<dbReference type="PANTHER" id="PTHR28216:SF1">
    <property type="entry name" value="DASH COMPLEX SUBUNIT DUO1"/>
    <property type="match status" value="1"/>
</dbReference>
<proteinExistence type="inferred from homology"/>
<sequence>MADCFDDSDNEDLFASPSKKSAKEPEGPKTPPSQNSRYDDSGDAREAALRRELEGVRNINELIEGVIGTLERAKGNMHTVSNTVNTASTLLNTWTRILSQTEHNQRLILSPTWKGASQDLADLENEALAKQQQAERRAAEEERRRAEAKRRAEEEVQRRREAPSAASASSSVGRTPSTRGTRADEGCVGHIERGELERGIEFEPCGRQHRVQFLER</sequence>
<dbReference type="PANTHER" id="PTHR28216">
    <property type="entry name" value="DASH COMPLEX SUBUNIT DUO1"/>
    <property type="match status" value="1"/>
</dbReference>
<organism evidence="20 21">
    <name type="scientific">Monosporascus cannonballus</name>
    <dbReference type="NCBI Taxonomy" id="155416"/>
    <lineage>
        <taxon>Eukaryota</taxon>
        <taxon>Fungi</taxon>
        <taxon>Dikarya</taxon>
        <taxon>Ascomycota</taxon>
        <taxon>Pezizomycotina</taxon>
        <taxon>Sordariomycetes</taxon>
        <taxon>Xylariomycetidae</taxon>
        <taxon>Xylariales</taxon>
        <taxon>Xylariales incertae sedis</taxon>
        <taxon>Monosporascus</taxon>
    </lineage>
</organism>
<evidence type="ECO:0000256" key="5">
    <source>
        <dbReference type="ARBA" id="ARBA00022454"/>
    </source>
</evidence>
<dbReference type="Proteomes" id="UP000294003">
    <property type="component" value="Unassembled WGS sequence"/>
</dbReference>
<evidence type="ECO:0000256" key="1">
    <source>
        <dbReference type="ARBA" id="ARBA00004123"/>
    </source>
</evidence>
<keyword evidence="9" id="KW-0498">Mitosis</keyword>
<keyword evidence="5" id="KW-0158">Chromosome</keyword>
<keyword evidence="21" id="KW-1185">Reference proteome</keyword>
<evidence type="ECO:0000313" key="20">
    <source>
        <dbReference type="EMBL" id="RYO74257.1"/>
    </source>
</evidence>
<name>A0ABY0GQX4_9PEZI</name>
<evidence type="ECO:0000256" key="13">
    <source>
        <dbReference type="ARBA" id="ARBA00023212"/>
    </source>
</evidence>
<accession>A0ABY0GQX4</accession>
<evidence type="ECO:0000256" key="8">
    <source>
        <dbReference type="ARBA" id="ARBA00022701"/>
    </source>
</evidence>
<comment type="caution">
    <text evidence="20">The sequence shown here is derived from an EMBL/GenBank/DDBJ whole genome shotgun (WGS) entry which is preliminary data.</text>
</comment>
<keyword evidence="7" id="KW-0132">Cell division</keyword>
<evidence type="ECO:0000256" key="18">
    <source>
        <dbReference type="ARBA" id="ARBA00044358"/>
    </source>
</evidence>